<evidence type="ECO:0000313" key="10">
    <source>
        <dbReference type="Proteomes" id="UP000253664"/>
    </source>
</evidence>
<comment type="similarity">
    <text evidence="2">Belongs to the amidase family.</text>
</comment>
<sequence>MTVNGKASWQGVAEVRHSPSPSPCPSLMKTHVQVQRVQKDRAAAIPSKWVIPPSKLDEMKRSTTRMVDLLPSLLPHHELQITDLDATTLGQKLGQGQLSCLQVAEAYCHQAAVAQQLSNCLSDIFFVEALERARELDRIREATGEPVGPLHGVPVSIKDHIDVEGRRSFAGFICNASQPVRGSDALVVEILRKAGAVLYAKTTNPQTLMVLETVSNLHGRTVNPWNSSLGCGGSSGGEGALLALHGSALGVGSDIGGSVRVPAAFNGVYGFKPSSGRLPSSGFECSMMGFESVAGTFGPLGRSVEDLDLFMRLVLAAEPWLREPMLAMPWRSQTELLRREKLRIGLMAWDGVVMPHPYITRVLADVRVKLERAGHEVIDFEPHDHKKAWDEILLPLYFCDGAAGIKRALAAGNEPILPSARRLVEDPAVRVRSVEENWELNVARDTYRAEYLEKWTATANQTKSGNIMDVLICPPCPLQSTPHDVKPWWGYTAIWNLLDYPAGVIPAGKVLATDAYPEGYQPVNELDKENMELYDNGLYLGMPVAIQLVGRRHDDERVMGAMQIVDNVLRGLVESARRSRWVLEEEE</sequence>
<comment type="caution">
    <text evidence="9">The sequence shown here is derived from an EMBL/GenBank/DDBJ whole genome shotgun (WGS) entry which is preliminary data.</text>
</comment>
<evidence type="ECO:0000256" key="3">
    <source>
        <dbReference type="ARBA" id="ARBA00012922"/>
    </source>
</evidence>
<feature type="binding site" evidence="6">
    <location>
        <begin position="255"/>
        <end position="258"/>
    </location>
    <ligand>
        <name>substrate</name>
    </ligand>
</feature>
<accession>A0A367LD24</accession>
<dbReference type="InterPro" id="IPR023631">
    <property type="entry name" value="Amidase_dom"/>
</dbReference>
<dbReference type="Proteomes" id="UP000253664">
    <property type="component" value="Unassembled WGS sequence"/>
</dbReference>
<dbReference type="Gene3D" id="3.90.1300.10">
    <property type="entry name" value="Amidase signature (AS) domain"/>
    <property type="match status" value="1"/>
</dbReference>
<dbReference type="SUPFAM" id="SSF75304">
    <property type="entry name" value="Amidase signature (AS) enzymes"/>
    <property type="match status" value="1"/>
</dbReference>
<dbReference type="EC" id="3.5.1.4" evidence="3"/>
<evidence type="ECO:0000256" key="1">
    <source>
        <dbReference type="ARBA" id="ARBA00001311"/>
    </source>
</evidence>
<name>A0A367LD24_9HYPO</name>
<dbReference type="InterPro" id="IPR020556">
    <property type="entry name" value="Amidase_CS"/>
</dbReference>
<dbReference type="OrthoDB" id="6428749at2759"/>
<comment type="catalytic activity">
    <reaction evidence="1">
        <text>a monocarboxylic acid amide + H2O = a monocarboxylate + NH4(+)</text>
        <dbReference type="Rhea" id="RHEA:12020"/>
        <dbReference type="ChEBI" id="CHEBI:15377"/>
        <dbReference type="ChEBI" id="CHEBI:28938"/>
        <dbReference type="ChEBI" id="CHEBI:35757"/>
        <dbReference type="ChEBI" id="CHEBI:83628"/>
        <dbReference type="EC" id="3.5.1.4"/>
    </reaction>
</comment>
<feature type="active site" description="Acyl-ester intermediate" evidence="5">
    <location>
        <position position="258"/>
    </location>
</feature>
<keyword evidence="10" id="KW-1185">Reference proteome</keyword>
<evidence type="ECO:0000256" key="2">
    <source>
        <dbReference type="ARBA" id="ARBA00009199"/>
    </source>
</evidence>
<evidence type="ECO:0000256" key="5">
    <source>
        <dbReference type="PIRSR" id="PIRSR001221-1"/>
    </source>
</evidence>
<organism evidence="9 10">
    <name type="scientific">Ophiocordyceps polyrhachis-furcata BCC 54312</name>
    <dbReference type="NCBI Taxonomy" id="1330021"/>
    <lineage>
        <taxon>Eukaryota</taxon>
        <taxon>Fungi</taxon>
        <taxon>Dikarya</taxon>
        <taxon>Ascomycota</taxon>
        <taxon>Pezizomycotina</taxon>
        <taxon>Sordariomycetes</taxon>
        <taxon>Hypocreomycetidae</taxon>
        <taxon>Hypocreales</taxon>
        <taxon>Ophiocordycipitaceae</taxon>
        <taxon>Ophiocordyceps</taxon>
    </lineage>
</organism>
<evidence type="ECO:0000313" key="9">
    <source>
        <dbReference type="EMBL" id="RCI12320.1"/>
    </source>
</evidence>
<dbReference type="PROSITE" id="PS00571">
    <property type="entry name" value="AMIDASES"/>
    <property type="match status" value="1"/>
</dbReference>
<feature type="domain" description="Amidase" evidence="8">
    <location>
        <begin position="103"/>
        <end position="558"/>
    </location>
</feature>
<gene>
    <name evidence="9" type="ORF">L249_0066</name>
</gene>
<feature type="region of interest" description="Disordered" evidence="7">
    <location>
        <begin position="1"/>
        <end position="25"/>
    </location>
</feature>
<dbReference type="EMBL" id="LKCN02000007">
    <property type="protein sequence ID" value="RCI12320.1"/>
    <property type="molecule type" value="Genomic_DNA"/>
</dbReference>
<protein>
    <recommendedName>
        <fullName evidence="3">amidase</fullName>
        <ecNumber evidence="3">3.5.1.4</ecNumber>
    </recommendedName>
</protein>
<evidence type="ECO:0000259" key="8">
    <source>
        <dbReference type="Pfam" id="PF01425"/>
    </source>
</evidence>
<feature type="active site" description="Charge relay system" evidence="5">
    <location>
        <position position="158"/>
    </location>
</feature>
<evidence type="ECO:0000256" key="6">
    <source>
        <dbReference type="PIRSR" id="PIRSR001221-2"/>
    </source>
</evidence>
<keyword evidence="4" id="KW-0378">Hydrolase</keyword>
<evidence type="ECO:0000256" key="7">
    <source>
        <dbReference type="SAM" id="MobiDB-lite"/>
    </source>
</evidence>
<feature type="active site" description="Charge relay system" evidence="5">
    <location>
        <position position="234"/>
    </location>
</feature>
<dbReference type="PIRSF" id="PIRSF001221">
    <property type="entry name" value="Amidase_fungi"/>
    <property type="match status" value="1"/>
</dbReference>
<evidence type="ECO:0000256" key="4">
    <source>
        <dbReference type="ARBA" id="ARBA00022801"/>
    </source>
</evidence>
<dbReference type="AlphaFoldDB" id="A0A367LD24"/>
<reference evidence="9 10" key="1">
    <citation type="journal article" date="2015" name="BMC Genomics">
        <title>Insights from the genome of Ophiocordyceps polyrhachis-furcata to pathogenicity and host specificity in insect fungi.</title>
        <authorList>
            <person name="Wichadakul D."/>
            <person name="Kobmoo N."/>
            <person name="Ingsriswang S."/>
            <person name="Tangphatsornruang S."/>
            <person name="Chantasingh D."/>
            <person name="Luangsa-ard J.J."/>
            <person name="Eurwilaichitr L."/>
        </authorList>
    </citation>
    <scope>NUCLEOTIDE SEQUENCE [LARGE SCALE GENOMIC DNA]</scope>
    <source>
        <strain evidence="9 10">BCC 54312</strain>
    </source>
</reference>
<dbReference type="InterPro" id="IPR036928">
    <property type="entry name" value="AS_sf"/>
</dbReference>
<proteinExistence type="inferred from homology"/>
<dbReference type="GO" id="GO:0004040">
    <property type="term" value="F:amidase activity"/>
    <property type="evidence" value="ECO:0007669"/>
    <property type="project" value="UniProtKB-EC"/>
</dbReference>
<feature type="binding site" evidence="6">
    <location>
        <position position="234"/>
    </location>
    <ligand>
        <name>substrate</name>
    </ligand>
</feature>
<dbReference type="Pfam" id="PF01425">
    <property type="entry name" value="Amidase"/>
    <property type="match status" value="1"/>
</dbReference>
<feature type="binding site" evidence="6">
    <location>
        <position position="208"/>
    </location>
    <ligand>
        <name>substrate</name>
    </ligand>
</feature>
<dbReference type="STRING" id="1330021.A0A367LD24"/>
<dbReference type="PANTHER" id="PTHR46072">
    <property type="entry name" value="AMIDASE-RELATED-RELATED"/>
    <property type="match status" value="1"/>
</dbReference>